<feature type="domain" description="Alpha/beta hydrolase fold-3" evidence="2">
    <location>
        <begin position="76"/>
        <end position="294"/>
    </location>
</feature>
<dbReference type="InterPro" id="IPR029058">
    <property type="entry name" value="AB_hydrolase_fold"/>
</dbReference>
<evidence type="ECO:0000256" key="1">
    <source>
        <dbReference type="ARBA" id="ARBA00010515"/>
    </source>
</evidence>
<dbReference type="InterPro" id="IPR050466">
    <property type="entry name" value="Carboxylest/Gibb_receptor"/>
</dbReference>
<dbReference type="PANTHER" id="PTHR23024">
    <property type="entry name" value="ARYLACETAMIDE DEACETYLASE"/>
    <property type="match status" value="1"/>
</dbReference>
<dbReference type="OrthoDB" id="408631at2759"/>
<organism evidence="3 4">
    <name type="scientific">Turnera subulata</name>
    <dbReference type="NCBI Taxonomy" id="218843"/>
    <lineage>
        <taxon>Eukaryota</taxon>
        <taxon>Viridiplantae</taxon>
        <taxon>Streptophyta</taxon>
        <taxon>Embryophyta</taxon>
        <taxon>Tracheophyta</taxon>
        <taxon>Spermatophyta</taxon>
        <taxon>Magnoliopsida</taxon>
        <taxon>eudicotyledons</taxon>
        <taxon>Gunneridae</taxon>
        <taxon>Pentapetalae</taxon>
        <taxon>rosids</taxon>
        <taxon>fabids</taxon>
        <taxon>Malpighiales</taxon>
        <taxon>Passifloraceae</taxon>
        <taxon>Turnera</taxon>
    </lineage>
</organism>
<dbReference type="EMBL" id="JAKUCV010001864">
    <property type="protein sequence ID" value="KAJ4844764.1"/>
    <property type="molecule type" value="Genomic_DNA"/>
</dbReference>
<dbReference type="GO" id="GO:0016787">
    <property type="term" value="F:hydrolase activity"/>
    <property type="evidence" value="ECO:0007669"/>
    <property type="project" value="InterPro"/>
</dbReference>
<gene>
    <name evidence="3" type="ORF">Tsubulata_003466</name>
</gene>
<evidence type="ECO:0000313" key="4">
    <source>
        <dbReference type="Proteomes" id="UP001141552"/>
    </source>
</evidence>
<keyword evidence="4" id="KW-1185">Reference proteome</keyword>
<dbReference type="PANTHER" id="PTHR23024:SF467">
    <property type="entry name" value="CARBOXYLESTERASE 12-RELATED"/>
    <property type="match status" value="1"/>
</dbReference>
<dbReference type="Pfam" id="PF07859">
    <property type="entry name" value="Abhydrolase_3"/>
    <property type="match status" value="1"/>
</dbReference>
<evidence type="ECO:0000259" key="2">
    <source>
        <dbReference type="Pfam" id="PF07859"/>
    </source>
</evidence>
<dbReference type="InterPro" id="IPR013094">
    <property type="entry name" value="AB_hydrolase_3"/>
</dbReference>
<proteinExistence type="inferred from homology"/>
<dbReference type="AlphaFoldDB" id="A0A9Q0G9R2"/>
<evidence type="ECO:0000313" key="3">
    <source>
        <dbReference type="EMBL" id="KAJ4844764.1"/>
    </source>
</evidence>
<comment type="similarity">
    <text evidence="1">Belongs to the 'GDXG' lipolytic enzyme family.</text>
</comment>
<comment type="caution">
    <text evidence="3">The sequence shown here is derived from an EMBL/GenBank/DDBJ whole genome shotgun (WGS) entry which is preliminary data.</text>
</comment>
<accession>A0A9Q0G9R2</accession>
<dbReference type="SUPFAM" id="SSF53474">
    <property type="entry name" value="alpha/beta-Hydrolases"/>
    <property type="match status" value="1"/>
</dbReference>
<name>A0A9Q0G9R2_9ROSI</name>
<reference evidence="3" key="2">
    <citation type="journal article" date="2023" name="Plants (Basel)">
        <title>Annotation of the Turnera subulata (Passifloraceae) Draft Genome Reveals the S-Locus Evolved after the Divergence of Turneroideae from Passifloroideae in a Stepwise Manner.</title>
        <authorList>
            <person name="Henning P.M."/>
            <person name="Roalson E.H."/>
            <person name="Mir W."/>
            <person name="McCubbin A.G."/>
            <person name="Shore J.S."/>
        </authorList>
    </citation>
    <scope>NUCLEOTIDE SEQUENCE</scope>
    <source>
        <strain evidence="3">F60SS</strain>
    </source>
</reference>
<dbReference type="Gene3D" id="3.40.50.1820">
    <property type="entry name" value="alpha/beta hydrolase"/>
    <property type="match status" value="1"/>
</dbReference>
<dbReference type="Proteomes" id="UP001141552">
    <property type="component" value="Unassembled WGS sequence"/>
</dbReference>
<protein>
    <recommendedName>
        <fullName evidence="2">Alpha/beta hydrolase fold-3 domain-containing protein</fullName>
    </recommendedName>
</protein>
<sequence>MAKPEVTDGTDFSRFPLLYRDGTIQRLRGNEFVVPPSLDPDARVHSKNVIYSQEGNLSVRLYLPRNTNPGQNLPLVIYFHGGGFMLETAFSPTYHNYLNILVEEANVIAVSVDYRRAPEHAIPVPYDDAWTALEWVASHVNGNGPEEWLNSHADMSRVFFVGDSAGANMTHQMAIRYGQEKLLGVDLIGVVLVHPYFWGKEPIGNEPKDLETRGYIDCLWHFVCPASNGCDDPLINPSTDPKLASLGGTRVLVFVAEKDWLRDRGWYYYENLRNSGWEGLVEIVESKDEAHIFHLSKPNCDNAAAMMKNIVSFIYSDKP</sequence>
<reference evidence="3" key="1">
    <citation type="submission" date="2022-02" db="EMBL/GenBank/DDBJ databases">
        <authorList>
            <person name="Henning P.M."/>
            <person name="McCubbin A.G."/>
            <person name="Shore J.S."/>
        </authorList>
    </citation>
    <scope>NUCLEOTIDE SEQUENCE</scope>
    <source>
        <strain evidence="3">F60SS</strain>
        <tissue evidence="3">Leaves</tissue>
    </source>
</reference>